<dbReference type="AlphaFoldDB" id="A0A2N0QHK3"/>
<name>A0A2N0QHK3_9GLOM</name>
<organism evidence="1 2">
    <name type="scientific">Rhizophagus irregularis</name>
    <dbReference type="NCBI Taxonomy" id="588596"/>
    <lineage>
        <taxon>Eukaryota</taxon>
        <taxon>Fungi</taxon>
        <taxon>Fungi incertae sedis</taxon>
        <taxon>Mucoromycota</taxon>
        <taxon>Glomeromycotina</taxon>
        <taxon>Glomeromycetes</taxon>
        <taxon>Glomerales</taxon>
        <taxon>Glomeraceae</taxon>
        <taxon>Rhizophagus</taxon>
    </lineage>
</organism>
<accession>A0A2N0QHK3</accession>
<dbReference type="EMBL" id="LLXH01009727">
    <property type="protein sequence ID" value="PKC50537.1"/>
    <property type="molecule type" value="Genomic_DNA"/>
</dbReference>
<evidence type="ECO:0000313" key="2">
    <source>
        <dbReference type="Proteomes" id="UP000232688"/>
    </source>
</evidence>
<reference evidence="1 2" key="1">
    <citation type="submission" date="2017-10" db="EMBL/GenBank/DDBJ databases">
        <title>Extensive intraspecific genome diversity in a model arbuscular mycorrhizal fungus.</title>
        <authorList>
            <person name="Chen E.C.H."/>
            <person name="Morin E."/>
            <person name="Baudet D."/>
            <person name="Noel J."/>
            <person name="Ndikumana S."/>
            <person name="Charron P."/>
            <person name="St-Onge C."/>
            <person name="Giorgi J."/>
            <person name="Grigoriev I.V."/>
            <person name="Roux C."/>
            <person name="Martin F.M."/>
            <person name="Corradi N."/>
        </authorList>
    </citation>
    <scope>NUCLEOTIDE SEQUENCE [LARGE SCALE GENOMIC DNA]</scope>
    <source>
        <strain evidence="1 2">A1</strain>
    </source>
</reference>
<evidence type="ECO:0000313" key="1">
    <source>
        <dbReference type="EMBL" id="PKC50537.1"/>
    </source>
</evidence>
<reference evidence="1 2" key="2">
    <citation type="submission" date="2017-10" db="EMBL/GenBank/DDBJ databases">
        <title>Genome analyses suggest a sexual origin of heterokaryosis in a supposedly ancient asexual fungus.</title>
        <authorList>
            <person name="Corradi N."/>
            <person name="Sedzielewska K."/>
            <person name="Noel J."/>
            <person name="Charron P."/>
            <person name="Farinelli L."/>
            <person name="Marton T."/>
            <person name="Kruger M."/>
            <person name="Pelin A."/>
            <person name="Brachmann A."/>
            <person name="Corradi N."/>
        </authorList>
    </citation>
    <scope>NUCLEOTIDE SEQUENCE [LARGE SCALE GENOMIC DNA]</scope>
    <source>
        <strain evidence="1 2">A1</strain>
    </source>
</reference>
<sequence length="59" mass="6815">MIIEEQEAFHSNKSYNFQIPDNIDDFNKSSSKKNTTSTSKINSMFKGNGISIFYFEVIK</sequence>
<dbReference type="VEuPathDB" id="FungiDB:RhiirA1_486062"/>
<protein>
    <submittedName>
        <fullName evidence="1">Uncharacterized protein</fullName>
    </submittedName>
</protein>
<comment type="caution">
    <text evidence="1">The sequence shown here is derived from an EMBL/GenBank/DDBJ whole genome shotgun (WGS) entry which is preliminary data.</text>
</comment>
<dbReference type="Proteomes" id="UP000232688">
    <property type="component" value="Unassembled WGS sequence"/>
</dbReference>
<gene>
    <name evidence="1" type="ORF">RhiirA1_486062</name>
</gene>
<proteinExistence type="predicted"/>